<dbReference type="GO" id="GO:0016020">
    <property type="term" value="C:membrane"/>
    <property type="evidence" value="ECO:0007669"/>
    <property type="project" value="UniProtKB-SubCell"/>
</dbReference>
<keyword evidence="15" id="KW-1185">Reference proteome</keyword>
<feature type="transmembrane region" description="Helical" evidence="12">
    <location>
        <begin position="247"/>
        <end position="268"/>
    </location>
</feature>
<organism evidence="16">
    <name type="scientific">Thrips palmi</name>
    <name type="common">Melon thrips</name>
    <dbReference type="NCBI Taxonomy" id="161013"/>
    <lineage>
        <taxon>Eukaryota</taxon>
        <taxon>Metazoa</taxon>
        <taxon>Ecdysozoa</taxon>
        <taxon>Arthropoda</taxon>
        <taxon>Hexapoda</taxon>
        <taxon>Insecta</taxon>
        <taxon>Pterygota</taxon>
        <taxon>Neoptera</taxon>
        <taxon>Paraneoptera</taxon>
        <taxon>Thysanoptera</taxon>
        <taxon>Terebrantia</taxon>
        <taxon>Thripoidea</taxon>
        <taxon>Thripidae</taxon>
        <taxon>Thrips</taxon>
    </lineage>
</organism>
<keyword evidence="4" id="KW-0863">Zinc-finger</keyword>
<feature type="signal peptide" evidence="13">
    <location>
        <begin position="1"/>
        <end position="20"/>
    </location>
</feature>
<evidence type="ECO:0000256" key="4">
    <source>
        <dbReference type="ARBA" id="ARBA00022771"/>
    </source>
</evidence>
<evidence type="ECO:0000256" key="5">
    <source>
        <dbReference type="ARBA" id="ARBA00022833"/>
    </source>
</evidence>
<dbReference type="PANTHER" id="PTHR46283">
    <property type="entry name" value="E3 UBIQUITIN-PROTEIN LIGASE MARCH5"/>
    <property type="match status" value="1"/>
</dbReference>
<evidence type="ECO:0000256" key="9">
    <source>
        <dbReference type="ARBA" id="ARBA00043044"/>
    </source>
</evidence>
<dbReference type="InParanoid" id="A0A6P8YV84"/>
<dbReference type="RefSeq" id="XP_034241061.1">
    <property type="nucleotide sequence ID" value="XM_034385170.1"/>
</dbReference>
<dbReference type="Proteomes" id="UP000515158">
    <property type="component" value="Unplaced"/>
</dbReference>
<evidence type="ECO:0000256" key="11">
    <source>
        <dbReference type="ARBA" id="ARBA00043231"/>
    </source>
</evidence>
<dbReference type="SUPFAM" id="SSF57850">
    <property type="entry name" value="RING/U-box"/>
    <property type="match status" value="1"/>
</dbReference>
<keyword evidence="5" id="KW-0862">Zinc</keyword>
<dbReference type="InterPro" id="IPR011016">
    <property type="entry name" value="Znf_RING-CH"/>
</dbReference>
<evidence type="ECO:0000313" key="16">
    <source>
        <dbReference type="RefSeq" id="XP_034241061.1"/>
    </source>
</evidence>
<feature type="transmembrane region" description="Helical" evidence="12">
    <location>
        <begin position="318"/>
        <end position="336"/>
    </location>
</feature>
<keyword evidence="6 12" id="KW-1133">Transmembrane helix</keyword>
<dbReference type="InterPro" id="IPR013083">
    <property type="entry name" value="Znf_RING/FYVE/PHD"/>
</dbReference>
<dbReference type="OrthoDB" id="5817083at2759"/>
<feature type="transmembrane region" description="Helical" evidence="12">
    <location>
        <begin position="342"/>
        <end position="364"/>
    </location>
</feature>
<keyword evidence="3" id="KW-0479">Metal-binding</keyword>
<dbReference type="Gene3D" id="3.30.40.10">
    <property type="entry name" value="Zinc/RING finger domain, C3HC4 (zinc finger)"/>
    <property type="match status" value="1"/>
</dbReference>
<dbReference type="AlphaFoldDB" id="A0A6P8YV84"/>
<evidence type="ECO:0000256" key="1">
    <source>
        <dbReference type="ARBA" id="ARBA00004141"/>
    </source>
</evidence>
<evidence type="ECO:0000256" key="10">
    <source>
        <dbReference type="ARBA" id="ARBA00043185"/>
    </source>
</evidence>
<evidence type="ECO:0000259" key="14">
    <source>
        <dbReference type="PROSITE" id="PS51292"/>
    </source>
</evidence>
<comment type="subcellular location">
    <subcellularLocation>
        <location evidence="1">Membrane</location>
        <topology evidence="1">Multi-pass membrane protein</topology>
    </subcellularLocation>
</comment>
<evidence type="ECO:0000256" key="12">
    <source>
        <dbReference type="SAM" id="Phobius"/>
    </source>
</evidence>
<dbReference type="Pfam" id="PF12906">
    <property type="entry name" value="RINGv"/>
    <property type="match status" value="1"/>
</dbReference>
<evidence type="ECO:0000256" key="3">
    <source>
        <dbReference type="ARBA" id="ARBA00022723"/>
    </source>
</evidence>
<dbReference type="GO" id="GO:0008270">
    <property type="term" value="F:zinc ion binding"/>
    <property type="evidence" value="ECO:0007669"/>
    <property type="project" value="UniProtKB-KW"/>
</dbReference>
<accession>A0A6P8YV84</accession>
<dbReference type="FunCoup" id="A0A6P8YV84">
    <property type="interactions" value="729"/>
</dbReference>
<sequence>MPHMCSVWFCCLLYEKLMFSTIRREKAEGVPSCCGANKETEKGKGRGCFRFGVYVYVRPRSQQHWCVRASDPIMSESASDRAAPQDVLDELSNASSPPVPQLSSSTSSEDDKRQCWVCLNSDEDEEDAEELAANGPAEWVQPCKCKGTAKWVHRACLNRFIDEKRKVDDRVKCPQCKTRYIISAPKMGYLYSILDEVDMQVHRISPIVVGFMLAKAVYWCAVTHGAVTVMTVMGCDEGLSLLESSSPILLLLALPAIPTALILSKMICWEDRLWLTMRNHYAKIPFMRYILPSFAPTSQGPMERLPPLFSNVCGERTLSGALLMPSIAALVGRLLFDSVENNLHRTLLGGLTFVAVKGVLKIYLKHQRYMRVCRSVIMNYPKRPESQQSDGPA</sequence>
<keyword evidence="2 12" id="KW-0812">Transmembrane</keyword>
<dbReference type="PROSITE" id="PS51292">
    <property type="entry name" value="ZF_RING_CH"/>
    <property type="match status" value="1"/>
</dbReference>
<proteinExistence type="predicted"/>
<evidence type="ECO:0000256" key="7">
    <source>
        <dbReference type="ARBA" id="ARBA00023136"/>
    </source>
</evidence>
<keyword evidence="13" id="KW-0732">Signal</keyword>
<dbReference type="KEGG" id="tpal:117645179"/>
<keyword evidence="7 12" id="KW-0472">Membrane</keyword>
<protein>
    <recommendedName>
        <fullName evidence="8">E3 ubiquitin-protein ligase MARCHF5</fullName>
    </recommendedName>
    <alternativeName>
        <fullName evidence="10">Membrane-associated RING finger protein 5</fullName>
    </alternativeName>
    <alternativeName>
        <fullName evidence="9">Membrane-associated RING-CH protein V</fullName>
    </alternativeName>
    <alternativeName>
        <fullName evidence="11">RING-type E3 ubiquitin transferase MARCHF5</fullName>
    </alternativeName>
</protein>
<name>A0A6P8YV84_THRPL</name>
<feature type="transmembrane region" description="Helical" evidence="12">
    <location>
        <begin position="207"/>
        <end position="227"/>
    </location>
</feature>
<reference evidence="16" key="1">
    <citation type="submission" date="2025-08" db="UniProtKB">
        <authorList>
            <consortium name="RefSeq"/>
        </authorList>
    </citation>
    <scope>IDENTIFICATION</scope>
    <source>
        <tissue evidence="16">Total insect</tissue>
    </source>
</reference>
<dbReference type="GeneID" id="117645179"/>
<feature type="domain" description="RING-CH-type" evidence="14">
    <location>
        <begin position="107"/>
        <end position="183"/>
    </location>
</feature>
<evidence type="ECO:0000256" key="13">
    <source>
        <dbReference type="SAM" id="SignalP"/>
    </source>
</evidence>
<evidence type="ECO:0000256" key="8">
    <source>
        <dbReference type="ARBA" id="ARBA00040151"/>
    </source>
</evidence>
<evidence type="ECO:0000256" key="2">
    <source>
        <dbReference type="ARBA" id="ARBA00022692"/>
    </source>
</evidence>
<dbReference type="SMART" id="SM00744">
    <property type="entry name" value="RINGv"/>
    <property type="match status" value="1"/>
</dbReference>
<gene>
    <name evidence="16" type="primary">LOC117645179</name>
</gene>
<feature type="chain" id="PRO_5027901831" description="E3 ubiquitin-protein ligase MARCHF5" evidence="13">
    <location>
        <begin position="21"/>
        <end position="393"/>
    </location>
</feature>
<evidence type="ECO:0000256" key="6">
    <source>
        <dbReference type="ARBA" id="ARBA00022989"/>
    </source>
</evidence>
<evidence type="ECO:0000313" key="15">
    <source>
        <dbReference type="Proteomes" id="UP000515158"/>
    </source>
</evidence>